<evidence type="ECO:0000256" key="5">
    <source>
        <dbReference type="HAMAP-Rule" id="MF_02126"/>
    </source>
</evidence>
<keyword evidence="1 5" id="KW-0489">Methyltransferase</keyword>
<gene>
    <name evidence="5 8" type="primary">prmC</name>
    <name evidence="8" type="ORF">G8E03_10625</name>
</gene>
<dbReference type="InterPro" id="IPR040758">
    <property type="entry name" value="PrmC_N"/>
</dbReference>
<dbReference type="HAMAP" id="MF_02126">
    <property type="entry name" value="RF_methyltr_PrmC"/>
    <property type="match status" value="1"/>
</dbReference>
<sequence>MPDIATLLRSAVERLRHAGIDDPAGDARRLLSRHVAGSLAGMMRDEVSTTVAEQFDRDISRREAREPVSHILGYREFWGRKFVVTSDVLDPRPDTETLIEVALQGARPRRILDLGTGSGAILATLLAEFPEATGTATDISSAALDVARRNLTVHAPGRWEAVRSDWFAQVSGLFDLIVCNPPYITAAAMADLAPEVVEHEPHVALTPGGDGLDAYRALARTYRDYLAEGGVALFEIGFDQGESAAELFSPARVDLFRDLNGKARVLRVRP</sequence>
<dbReference type="GO" id="GO:0032259">
    <property type="term" value="P:methylation"/>
    <property type="evidence" value="ECO:0007669"/>
    <property type="project" value="UniProtKB-KW"/>
</dbReference>
<dbReference type="Gene3D" id="3.40.50.150">
    <property type="entry name" value="Vaccinia Virus protein VP39"/>
    <property type="match status" value="1"/>
</dbReference>
<evidence type="ECO:0000313" key="8">
    <source>
        <dbReference type="EMBL" id="QIK41183.1"/>
    </source>
</evidence>
<dbReference type="GO" id="GO:0003676">
    <property type="term" value="F:nucleic acid binding"/>
    <property type="evidence" value="ECO:0007669"/>
    <property type="project" value="InterPro"/>
</dbReference>
<dbReference type="SUPFAM" id="SSF53335">
    <property type="entry name" value="S-adenosyl-L-methionine-dependent methyltransferases"/>
    <property type="match status" value="1"/>
</dbReference>
<dbReference type="InterPro" id="IPR004556">
    <property type="entry name" value="HemK-like"/>
</dbReference>
<reference evidence="8 9" key="1">
    <citation type="submission" date="2020-03" db="EMBL/GenBank/DDBJ databases">
        <title>Complete genome sequence of Monaibacterium sp. ALG8 with diverse plasmids.</title>
        <authorList>
            <person name="Sun C."/>
        </authorList>
    </citation>
    <scope>NUCLEOTIDE SEQUENCE [LARGE SCALE GENOMIC DNA]</scope>
    <source>
        <strain evidence="8 9">ALG8</strain>
    </source>
</reference>
<evidence type="ECO:0000256" key="1">
    <source>
        <dbReference type="ARBA" id="ARBA00022603"/>
    </source>
</evidence>
<feature type="binding site" evidence="5">
    <location>
        <begin position="180"/>
        <end position="183"/>
    </location>
    <ligand>
        <name>substrate</name>
    </ligand>
</feature>
<dbReference type="InterPro" id="IPR007848">
    <property type="entry name" value="Small_mtfrase_dom"/>
</dbReference>
<keyword evidence="2 5" id="KW-0808">Transferase</keyword>
<feature type="binding site" evidence="5">
    <location>
        <position position="138"/>
    </location>
    <ligand>
        <name>S-adenosyl-L-methionine</name>
        <dbReference type="ChEBI" id="CHEBI:59789"/>
    </ligand>
</feature>
<dbReference type="Pfam" id="PF05175">
    <property type="entry name" value="MTS"/>
    <property type="match status" value="1"/>
</dbReference>
<comment type="similarity">
    <text evidence="5">Belongs to the protein N5-glutamine methyltransferase family. PrmC subfamily.</text>
</comment>
<dbReference type="PANTHER" id="PTHR18895:SF74">
    <property type="entry name" value="MTRF1L RELEASE FACTOR GLUTAMINE METHYLTRANSFERASE"/>
    <property type="match status" value="1"/>
</dbReference>
<comment type="function">
    <text evidence="5">Methylates the class 1 translation termination release factors RF1/PrfA and RF2/PrfB on the glutamine residue of the universally conserved GGQ motif.</text>
</comment>
<dbReference type="KEGG" id="mon:G8E03_10625"/>
<organism evidence="8 9">
    <name type="scientific">Pontivivens nitratireducens</name>
    <dbReference type="NCBI Taxonomy" id="2758038"/>
    <lineage>
        <taxon>Bacteria</taxon>
        <taxon>Pseudomonadati</taxon>
        <taxon>Pseudomonadota</taxon>
        <taxon>Alphaproteobacteria</taxon>
        <taxon>Rhodobacterales</taxon>
        <taxon>Paracoccaceae</taxon>
        <taxon>Pontivivens</taxon>
    </lineage>
</organism>
<protein>
    <recommendedName>
        <fullName evidence="5">Release factor glutamine methyltransferase</fullName>
        <shortName evidence="5">RF MTase</shortName>
        <ecNumber evidence="5">2.1.1.297</ecNumber>
    </recommendedName>
    <alternativeName>
        <fullName evidence="5">N5-glutamine methyltransferase PrmC</fullName>
    </alternativeName>
    <alternativeName>
        <fullName evidence="5">Protein-(glutamine-N5) MTase PrmC</fullName>
    </alternativeName>
    <alternativeName>
        <fullName evidence="5">Protein-glutamine N-methyltransferase PrmC</fullName>
    </alternativeName>
</protein>
<dbReference type="AlphaFoldDB" id="A0A6G7VM61"/>
<comment type="catalytic activity">
    <reaction evidence="4 5">
        <text>L-glutaminyl-[peptide chain release factor] + S-adenosyl-L-methionine = N(5)-methyl-L-glutaminyl-[peptide chain release factor] + S-adenosyl-L-homocysteine + H(+)</text>
        <dbReference type="Rhea" id="RHEA:42896"/>
        <dbReference type="Rhea" id="RHEA-COMP:10271"/>
        <dbReference type="Rhea" id="RHEA-COMP:10272"/>
        <dbReference type="ChEBI" id="CHEBI:15378"/>
        <dbReference type="ChEBI" id="CHEBI:30011"/>
        <dbReference type="ChEBI" id="CHEBI:57856"/>
        <dbReference type="ChEBI" id="CHEBI:59789"/>
        <dbReference type="ChEBI" id="CHEBI:61891"/>
        <dbReference type="EC" id="2.1.1.297"/>
    </reaction>
</comment>
<dbReference type="EC" id="2.1.1.297" evidence="5"/>
<dbReference type="InterPro" id="IPR002052">
    <property type="entry name" value="DNA_methylase_N6_adenine_CS"/>
</dbReference>
<feature type="domain" description="Methyltransferase small" evidence="6">
    <location>
        <begin position="95"/>
        <end position="209"/>
    </location>
</feature>
<keyword evidence="3 5" id="KW-0949">S-adenosyl-L-methionine</keyword>
<accession>A0A6G7VM61</accession>
<feature type="binding site" evidence="5">
    <location>
        <position position="166"/>
    </location>
    <ligand>
        <name>S-adenosyl-L-methionine</name>
        <dbReference type="ChEBI" id="CHEBI:59789"/>
    </ligand>
</feature>
<dbReference type="InterPro" id="IPR050320">
    <property type="entry name" value="N5-glutamine_MTase"/>
</dbReference>
<dbReference type="RefSeq" id="WP_166191458.1">
    <property type="nucleotide sequence ID" value="NZ_CP049811.1"/>
</dbReference>
<evidence type="ECO:0000313" key="9">
    <source>
        <dbReference type="Proteomes" id="UP000500791"/>
    </source>
</evidence>
<dbReference type="GO" id="GO:0102559">
    <property type="term" value="F:peptide chain release factor N(5)-glutamine methyltransferase activity"/>
    <property type="evidence" value="ECO:0007669"/>
    <property type="project" value="UniProtKB-EC"/>
</dbReference>
<dbReference type="Pfam" id="PF17827">
    <property type="entry name" value="PrmC_N"/>
    <property type="match status" value="1"/>
</dbReference>
<evidence type="ECO:0000259" key="7">
    <source>
        <dbReference type="Pfam" id="PF17827"/>
    </source>
</evidence>
<proteinExistence type="inferred from homology"/>
<feature type="binding site" evidence="5">
    <location>
        <position position="180"/>
    </location>
    <ligand>
        <name>S-adenosyl-L-methionine</name>
        <dbReference type="ChEBI" id="CHEBI:59789"/>
    </ligand>
</feature>
<keyword evidence="9" id="KW-1185">Reference proteome</keyword>
<dbReference type="NCBIfam" id="TIGR00536">
    <property type="entry name" value="hemK_fam"/>
    <property type="match status" value="1"/>
</dbReference>
<evidence type="ECO:0000256" key="3">
    <source>
        <dbReference type="ARBA" id="ARBA00022691"/>
    </source>
</evidence>
<dbReference type="Gene3D" id="1.10.8.10">
    <property type="entry name" value="DNA helicase RuvA subunit, C-terminal domain"/>
    <property type="match status" value="1"/>
</dbReference>
<dbReference type="EMBL" id="CP049811">
    <property type="protein sequence ID" value="QIK41183.1"/>
    <property type="molecule type" value="Genomic_DNA"/>
</dbReference>
<evidence type="ECO:0000259" key="6">
    <source>
        <dbReference type="Pfam" id="PF05175"/>
    </source>
</evidence>
<evidence type="ECO:0000256" key="4">
    <source>
        <dbReference type="ARBA" id="ARBA00048391"/>
    </source>
</evidence>
<feature type="domain" description="Release factor glutamine methyltransferase N-terminal" evidence="7">
    <location>
        <begin position="7"/>
        <end position="73"/>
    </location>
</feature>
<name>A0A6G7VM61_9RHOB</name>
<dbReference type="InterPro" id="IPR029063">
    <property type="entry name" value="SAM-dependent_MTases_sf"/>
</dbReference>
<feature type="binding site" evidence="5">
    <location>
        <begin position="115"/>
        <end position="119"/>
    </location>
    <ligand>
        <name>S-adenosyl-L-methionine</name>
        <dbReference type="ChEBI" id="CHEBI:59789"/>
    </ligand>
</feature>
<evidence type="ECO:0000256" key="2">
    <source>
        <dbReference type="ARBA" id="ARBA00022679"/>
    </source>
</evidence>
<dbReference type="PROSITE" id="PS00092">
    <property type="entry name" value="N6_MTASE"/>
    <property type="match status" value="1"/>
</dbReference>
<dbReference type="CDD" id="cd02440">
    <property type="entry name" value="AdoMet_MTases"/>
    <property type="match status" value="1"/>
</dbReference>
<dbReference type="PANTHER" id="PTHR18895">
    <property type="entry name" value="HEMK METHYLTRANSFERASE"/>
    <property type="match status" value="1"/>
</dbReference>
<dbReference type="InterPro" id="IPR019874">
    <property type="entry name" value="RF_methyltr_PrmC"/>
</dbReference>
<dbReference type="NCBIfam" id="TIGR03534">
    <property type="entry name" value="RF_mod_PrmC"/>
    <property type="match status" value="1"/>
</dbReference>
<dbReference type="Proteomes" id="UP000500791">
    <property type="component" value="Chromosome"/>
</dbReference>